<feature type="domain" description="Small ribosomal subunit protein uS5m N-terminal" evidence="1">
    <location>
        <begin position="25"/>
        <end position="61"/>
    </location>
</feature>
<reference evidence="3" key="1">
    <citation type="submission" date="2015-01" db="EMBL/GenBank/DDBJ databases">
        <authorList>
            <person name="Aksoy S."/>
            <person name="Warren W."/>
            <person name="Wilson R.K."/>
        </authorList>
    </citation>
    <scope>NUCLEOTIDE SEQUENCE [LARGE SCALE GENOMIC DNA]</scope>
    <source>
        <strain evidence="3">IAEA</strain>
    </source>
</reference>
<evidence type="ECO:0000259" key="1">
    <source>
        <dbReference type="Pfam" id="PF21251"/>
    </source>
</evidence>
<dbReference type="AlphaFoldDB" id="A0A1B0B9V1"/>
<name>A0A1B0B9V1_9MUSC</name>
<proteinExistence type="predicted"/>
<protein>
    <recommendedName>
        <fullName evidence="1">Small ribosomal subunit protein uS5m N-terminal domain-containing protein</fullName>
    </recommendedName>
</protein>
<dbReference type="EnsemblMetazoa" id="GPPI023391-RA">
    <property type="protein sequence ID" value="GPPI023391-PA"/>
    <property type="gene ID" value="GPPI023391"/>
</dbReference>
<reference evidence="2" key="2">
    <citation type="submission" date="2020-05" db="UniProtKB">
        <authorList>
            <consortium name="EnsemblMetazoa"/>
        </authorList>
    </citation>
    <scope>IDENTIFICATION</scope>
    <source>
        <strain evidence="2">IAEA</strain>
    </source>
</reference>
<dbReference type="InterPro" id="IPR048584">
    <property type="entry name" value="Ribosomal_uS5m_N"/>
</dbReference>
<dbReference type="Pfam" id="PF21251">
    <property type="entry name" value="Ribosomal_uS5m_N"/>
    <property type="match status" value="1"/>
</dbReference>
<dbReference type="VEuPathDB" id="VectorBase:GPPI023391"/>
<organism evidence="2 3">
    <name type="scientific">Glossina palpalis gambiensis</name>
    <dbReference type="NCBI Taxonomy" id="67801"/>
    <lineage>
        <taxon>Eukaryota</taxon>
        <taxon>Metazoa</taxon>
        <taxon>Ecdysozoa</taxon>
        <taxon>Arthropoda</taxon>
        <taxon>Hexapoda</taxon>
        <taxon>Insecta</taxon>
        <taxon>Pterygota</taxon>
        <taxon>Neoptera</taxon>
        <taxon>Endopterygota</taxon>
        <taxon>Diptera</taxon>
        <taxon>Brachycera</taxon>
        <taxon>Muscomorpha</taxon>
        <taxon>Hippoboscoidea</taxon>
        <taxon>Glossinidae</taxon>
        <taxon>Glossina</taxon>
    </lineage>
</organism>
<evidence type="ECO:0000313" key="2">
    <source>
        <dbReference type="EnsemblMetazoa" id="GPPI023391-PA"/>
    </source>
</evidence>
<sequence length="62" mass="6772">MFSIISILLASSCFFVASNVLLRIILKLRDCIGGFKVMKINPIDRGWSGTKMAGRSKGTPDP</sequence>
<evidence type="ECO:0000313" key="3">
    <source>
        <dbReference type="Proteomes" id="UP000092460"/>
    </source>
</evidence>
<keyword evidence="3" id="KW-1185">Reference proteome</keyword>
<dbReference type="Proteomes" id="UP000092460">
    <property type="component" value="Unassembled WGS sequence"/>
</dbReference>
<accession>A0A1B0B9V1</accession>
<dbReference type="EMBL" id="JXJN01010590">
    <property type="status" value="NOT_ANNOTATED_CDS"/>
    <property type="molecule type" value="Genomic_DNA"/>
</dbReference>